<comment type="caution">
    <text evidence="2">The sequence shown here is derived from an EMBL/GenBank/DDBJ whole genome shotgun (WGS) entry which is preliminary data.</text>
</comment>
<feature type="domain" description="Retrovirus-related Pol polyprotein from transposon TNT 1-94-like beta-barrel" evidence="1">
    <location>
        <begin position="16"/>
        <end position="49"/>
    </location>
</feature>
<organism evidence="2 3">
    <name type="scientific">Gossypium australe</name>
    <dbReference type="NCBI Taxonomy" id="47621"/>
    <lineage>
        <taxon>Eukaryota</taxon>
        <taxon>Viridiplantae</taxon>
        <taxon>Streptophyta</taxon>
        <taxon>Embryophyta</taxon>
        <taxon>Tracheophyta</taxon>
        <taxon>Spermatophyta</taxon>
        <taxon>Magnoliopsida</taxon>
        <taxon>eudicotyledons</taxon>
        <taxon>Gunneridae</taxon>
        <taxon>Pentapetalae</taxon>
        <taxon>rosids</taxon>
        <taxon>malvids</taxon>
        <taxon>Malvales</taxon>
        <taxon>Malvaceae</taxon>
        <taxon>Malvoideae</taxon>
        <taxon>Gossypium</taxon>
    </lineage>
</organism>
<evidence type="ECO:0000313" key="2">
    <source>
        <dbReference type="EMBL" id="KAA3470301.1"/>
    </source>
</evidence>
<gene>
    <name evidence="2" type="ORF">EPI10_016019</name>
</gene>
<dbReference type="AlphaFoldDB" id="A0A5B6VMG0"/>
<accession>A0A5B6VMG0</accession>
<proteinExistence type="predicted"/>
<dbReference type="Proteomes" id="UP000325315">
    <property type="component" value="Unassembled WGS sequence"/>
</dbReference>
<dbReference type="OrthoDB" id="422839at2759"/>
<keyword evidence="3" id="KW-1185">Reference proteome</keyword>
<dbReference type="EMBL" id="SMMG02000006">
    <property type="protein sequence ID" value="KAA3470301.1"/>
    <property type="molecule type" value="Genomic_DNA"/>
</dbReference>
<dbReference type="Pfam" id="PF22936">
    <property type="entry name" value="Pol_BBD"/>
    <property type="match status" value="1"/>
</dbReference>
<dbReference type="InterPro" id="IPR054722">
    <property type="entry name" value="PolX-like_BBD"/>
</dbReference>
<evidence type="ECO:0000313" key="3">
    <source>
        <dbReference type="Proteomes" id="UP000325315"/>
    </source>
</evidence>
<sequence>MFTVSCPTTSRNGKDWLVDSGCTSHMTSDANIFKNIDRSFNSKIKLLGNGYFVLFNNNRCLIFYPSGCKLILVVMFDKSFAANWNLATSVANVSSLDEKKSGIGE</sequence>
<evidence type="ECO:0000259" key="1">
    <source>
        <dbReference type="Pfam" id="PF22936"/>
    </source>
</evidence>
<protein>
    <submittedName>
        <fullName evidence="2">Retrovirus-related Pol polyprotein from transposon TNT 1-94</fullName>
    </submittedName>
</protein>
<name>A0A5B6VMG0_9ROSI</name>
<reference evidence="3" key="1">
    <citation type="journal article" date="2019" name="Plant Biotechnol. J.">
        <title>Genome sequencing of the Australian wild diploid species Gossypium australe highlights disease resistance and delayed gland morphogenesis.</title>
        <authorList>
            <person name="Cai Y."/>
            <person name="Cai X."/>
            <person name="Wang Q."/>
            <person name="Wang P."/>
            <person name="Zhang Y."/>
            <person name="Cai C."/>
            <person name="Xu Y."/>
            <person name="Wang K."/>
            <person name="Zhou Z."/>
            <person name="Wang C."/>
            <person name="Geng S."/>
            <person name="Li B."/>
            <person name="Dong Q."/>
            <person name="Hou Y."/>
            <person name="Wang H."/>
            <person name="Ai P."/>
            <person name="Liu Z."/>
            <person name="Yi F."/>
            <person name="Sun M."/>
            <person name="An G."/>
            <person name="Cheng J."/>
            <person name="Zhang Y."/>
            <person name="Shi Q."/>
            <person name="Xie Y."/>
            <person name="Shi X."/>
            <person name="Chang Y."/>
            <person name="Huang F."/>
            <person name="Chen Y."/>
            <person name="Hong S."/>
            <person name="Mi L."/>
            <person name="Sun Q."/>
            <person name="Zhang L."/>
            <person name="Zhou B."/>
            <person name="Peng R."/>
            <person name="Zhang X."/>
            <person name="Liu F."/>
        </authorList>
    </citation>
    <scope>NUCLEOTIDE SEQUENCE [LARGE SCALE GENOMIC DNA]</scope>
    <source>
        <strain evidence="3">cv. PA1801</strain>
    </source>
</reference>